<dbReference type="EMBL" id="JAJJMA010006215">
    <property type="protein sequence ID" value="MCL7021937.1"/>
    <property type="molecule type" value="Genomic_DNA"/>
</dbReference>
<accession>A0AA41RKF5</accession>
<evidence type="ECO:0000256" key="2">
    <source>
        <dbReference type="ARBA" id="ARBA00008891"/>
    </source>
</evidence>
<evidence type="ECO:0000313" key="8">
    <source>
        <dbReference type="Proteomes" id="UP001177140"/>
    </source>
</evidence>
<dbReference type="InterPro" id="IPR012334">
    <property type="entry name" value="Pectin_lyas_fold"/>
</dbReference>
<keyword evidence="4" id="KW-0378">Hydrolase</keyword>
<dbReference type="AlphaFoldDB" id="A0AA41RKF5"/>
<dbReference type="PANTHER" id="PTHR31321">
    <property type="entry name" value="ACYL-COA THIOESTER HYDROLASE YBHC-RELATED"/>
    <property type="match status" value="1"/>
</dbReference>
<evidence type="ECO:0000259" key="6">
    <source>
        <dbReference type="Pfam" id="PF01095"/>
    </source>
</evidence>
<reference evidence="7" key="1">
    <citation type="submission" date="2022-03" db="EMBL/GenBank/DDBJ databases">
        <title>A functionally conserved STORR gene fusion in Papaver species that diverged 16.8 million years ago.</title>
        <authorList>
            <person name="Catania T."/>
        </authorList>
    </citation>
    <scope>NUCLEOTIDE SEQUENCE</scope>
    <source>
        <strain evidence="7">S-191538</strain>
    </source>
</reference>
<comment type="caution">
    <text evidence="7">The sequence shown here is derived from an EMBL/GenBank/DDBJ whole genome shotgun (WGS) entry which is preliminary data.</text>
</comment>
<gene>
    <name evidence="7" type="ORF">MKW94_010505</name>
</gene>
<evidence type="ECO:0000256" key="3">
    <source>
        <dbReference type="ARBA" id="ARBA00013229"/>
    </source>
</evidence>
<dbReference type="InterPro" id="IPR011050">
    <property type="entry name" value="Pectin_lyase_fold/virulence"/>
</dbReference>
<evidence type="ECO:0000256" key="4">
    <source>
        <dbReference type="ARBA" id="ARBA00022801"/>
    </source>
</evidence>
<dbReference type="EC" id="3.1.1.11" evidence="3"/>
<keyword evidence="5" id="KW-0063">Aspartyl esterase</keyword>
<evidence type="ECO:0000256" key="5">
    <source>
        <dbReference type="ARBA" id="ARBA00023085"/>
    </source>
</evidence>
<evidence type="ECO:0000313" key="7">
    <source>
        <dbReference type="EMBL" id="MCL7021937.1"/>
    </source>
</evidence>
<dbReference type="Proteomes" id="UP001177140">
    <property type="component" value="Unassembled WGS sequence"/>
</dbReference>
<sequence>MNDPDIKPAVAALVMGDKAFFNSCRFYGVQDTLWDEKGRHFYQNCYIEGLVDFIWGNGASIYENCDIVSQGAGYITAQGRDRADQQSGFVFNGGRVSGLTGRDATYLGRAYRSHSRVIFHETYFAAGVINPAGWDSWNYSSQE</sequence>
<protein>
    <recommendedName>
        <fullName evidence="3">pectinesterase</fullName>
        <ecNumber evidence="3">3.1.1.11</ecNumber>
    </recommendedName>
</protein>
<dbReference type="Pfam" id="PF01095">
    <property type="entry name" value="Pectinesterase"/>
    <property type="match status" value="1"/>
</dbReference>
<name>A0AA41RKF5_PAPNU</name>
<dbReference type="Gene3D" id="2.160.20.10">
    <property type="entry name" value="Single-stranded right-handed beta-helix, Pectin lyase-like"/>
    <property type="match status" value="1"/>
</dbReference>
<organism evidence="7 8">
    <name type="scientific">Papaver nudicaule</name>
    <name type="common">Iceland poppy</name>
    <dbReference type="NCBI Taxonomy" id="74823"/>
    <lineage>
        <taxon>Eukaryota</taxon>
        <taxon>Viridiplantae</taxon>
        <taxon>Streptophyta</taxon>
        <taxon>Embryophyta</taxon>
        <taxon>Tracheophyta</taxon>
        <taxon>Spermatophyta</taxon>
        <taxon>Magnoliopsida</taxon>
        <taxon>Ranunculales</taxon>
        <taxon>Papaveraceae</taxon>
        <taxon>Papaveroideae</taxon>
        <taxon>Papaver</taxon>
    </lineage>
</organism>
<evidence type="ECO:0000256" key="1">
    <source>
        <dbReference type="ARBA" id="ARBA00005184"/>
    </source>
</evidence>
<comment type="similarity">
    <text evidence="2">Belongs to the pectinesterase family.</text>
</comment>
<keyword evidence="8" id="KW-1185">Reference proteome</keyword>
<proteinExistence type="inferred from homology"/>
<dbReference type="GO" id="GO:0042545">
    <property type="term" value="P:cell wall modification"/>
    <property type="evidence" value="ECO:0007669"/>
    <property type="project" value="InterPro"/>
</dbReference>
<dbReference type="GO" id="GO:0030599">
    <property type="term" value="F:pectinesterase activity"/>
    <property type="evidence" value="ECO:0007669"/>
    <property type="project" value="UniProtKB-EC"/>
</dbReference>
<dbReference type="GO" id="GO:0045490">
    <property type="term" value="P:pectin catabolic process"/>
    <property type="evidence" value="ECO:0007669"/>
    <property type="project" value="TreeGrafter"/>
</dbReference>
<comment type="pathway">
    <text evidence="1">Glycan metabolism; pectin degradation; 2-dehydro-3-deoxy-D-gluconate from pectin: step 1/5.</text>
</comment>
<dbReference type="PANTHER" id="PTHR31321:SF134">
    <property type="entry name" value="PECTINESTERASE"/>
    <property type="match status" value="1"/>
</dbReference>
<feature type="domain" description="Pectinesterase catalytic" evidence="6">
    <location>
        <begin position="4"/>
        <end position="139"/>
    </location>
</feature>
<dbReference type="InterPro" id="IPR000070">
    <property type="entry name" value="Pectinesterase_cat"/>
</dbReference>
<dbReference type="SUPFAM" id="SSF51126">
    <property type="entry name" value="Pectin lyase-like"/>
    <property type="match status" value="1"/>
</dbReference>